<protein>
    <submittedName>
        <fullName evidence="1">Uncharacterized protein</fullName>
    </submittedName>
</protein>
<dbReference type="OrthoDB" id="3402272at2"/>
<dbReference type="EMBL" id="FZPH01000007">
    <property type="protein sequence ID" value="SNT48137.1"/>
    <property type="molecule type" value="Genomic_DNA"/>
</dbReference>
<evidence type="ECO:0000313" key="2">
    <source>
        <dbReference type="Proteomes" id="UP000198362"/>
    </source>
</evidence>
<keyword evidence="2" id="KW-1185">Reference proteome</keyword>
<evidence type="ECO:0000313" key="1">
    <source>
        <dbReference type="EMBL" id="SNT48137.1"/>
    </source>
</evidence>
<reference evidence="1 2" key="1">
    <citation type="submission" date="2017-06" db="EMBL/GenBank/DDBJ databases">
        <authorList>
            <person name="Kim H.J."/>
            <person name="Triplett B.A."/>
        </authorList>
    </citation>
    <scope>NUCLEOTIDE SEQUENCE [LARGE SCALE GENOMIC DNA]</scope>
    <source>
        <strain evidence="1 2">CGMCC 4.5593</strain>
    </source>
</reference>
<accession>A0A239MZE0</accession>
<dbReference type="AlphaFoldDB" id="A0A239MZE0"/>
<sequence>MIEFVPTDPPAEPAPGTVAVLPEVLVPIRWWRGVSFERAAPVQMTPLERFVLELAMTTGRADPVEFLEITNLPGATLLPVAARRLLAAGALARDGDGYRPLSPGADRAARTRTVYRKRQVSLDVVLLPRTNDLLVLDPRTSGLRTVERLRFRSAGKFPVPHPLASSTLTDELRARLAAGTVAGIGEENTWVKELAARPLKISDDGWCPVYRCRGELWTDGDQYRPALTLPGAGSRDPVSLGLPGATGLAEYWMGLVNALDDPATQARAWDSLLGRPERLAPQTERTGPGRWRSRISGAIAVRLAELGRNLALPLGLTGSCEDAVVAVAIELVGGDRTAEALIQMDRRITAASEPGADVIDLPNSPELRDRAWRLGFPGLVYALRQAEDFRYA</sequence>
<gene>
    <name evidence="1" type="ORF">SAMN05421812_10764</name>
</gene>
<organism evidence="1 2">
    <name type="scientific">Asanoa hainanensis</name>
    <dbReference type="NCBI Taxonomy" id="560556"/>
    <lineage>
        <taxon>Bacteria</taxon>
        <taxon>Bacillati</taxon>
        <taxon>Actinomycetota</taxon>
        <taxon>Actinomycetes</taxon>
        <taxon>Micromonosporales</taxon>
        <taxon>Micromonosporaceae</taxon>
        <taxon>Asanoa</taxon>
    </lineage>
</organism>
<proteinExistence type="predicted"/>
<dbReference type="RefSeq" id="WP_089250547.1">
    <property type="nucleotide sequence ID" value="NZ_FZPH01000007.1"/>
</dbReference>
<dbReference type="Proteomes" id="UP000198362">
    <property type="component" value="Unassembled WGS sequence"/>
</dbReference>
<name>A0A239MZE0_9ACTN</name>